<comment type="cofactor">
    <cofactor evidence="1">
        <name>a divalent metal cation</name>
        <dbReference type="ChEBI" id="CHEBI:60240"/>
    </cofactor>
</comment>
<keyword evidence="3" id="KW-0808">Transferase</keyword>
<evidence type="ECO:0000256" key="5">
    <source>
        <dbReference type="ARBA" id="ARBA00022777"/>
    </source>
</evidence>
<evidence type="ECO:0000256" key="1">
    <source>
        <dbReference type="ARBA" id="ARBA00001968"/>
    </source>
</evidence>
<protein>
    <recommendedName>
        <fullName evidence="9">D-ribulose kinase</fullName>
        <ecNumber evidence="8">2.7.1.47</ecNumber>
    </recommendedName>
</protein>
<keyword evidence="5 12" id="KW-0418">Kinase</keyword>
<dbReference type="PIRSF" id="PIRSF000538">
    <property type="entry name" value="GlpK"/>
    <property type="match status" value="1"/>
</dbReference>
<dbReference type="SUPFAM" id="SSF53067">
    <property type="entry name" value="Actin-like ATPase domain"/>
    <property type="match status" value="2"/>
</dbReference>
<dbReference type="GO" id="GO:0005997">
    <property type="term" value="P:xylulose metabolic process"/>
    <property type="evidence" value="ECO:0007669"/>
    <property type="project" value="TreeGrafter"/>
</dbReference>
<reference evidence="12" key="1">
    <citation type="submission" date="2022-12" db="EMBL/GenBank/DDBJ databases">
        <title>Polyphasic identification of a Novel Hot-Spring Cyanobacterium Ocullathermofonsia sinensis gen nov. sp. nov. and Genomic Insights on its Adaptations to the Thermal Habitat.</title>
        <authorList>
            <person name="Daroch M."/>
            <person name="Tang J."/>
            <person name="Jiang Y."/>
        </authorList>
    </citation>
    <scope>NUCLEOTIDE SEQUENCE</scope>
    <source>
        <strain evidence="12">PKUAC-SCTA174</strain>
    </source>
</reference>
<keyword evidence="13" id="KW-1185">Reference proteome</keyword>
<name>A0A9E8ZIX0_9CYAN</name>
<gene>
    <name evidence="12" type="ORF">OXH18_11395</name>
</gene>
<evidence type="ECO:0000256" key="8">
    <source>
        <dbReference type="ARBA" id="ARBA00066370"/>
    </source>
</evidence>
<evidence type="ECO:0000256" key="6">
    <source>
        <dbReference type="ARBA" id="ARBA00022840"/>
    </source>
</evidence>
<evidence type="ECO:0000256" key="3">
    <source>
        <dbReference type="ARBA" id="ARBA00022679"/>
    </source>
</evidence>
<dbReference type="GO" id="GO:0005524">
    <property type="term" value="F:ATP binding"/>
    <property type="evidence" value="ECO:0007669"/>
    <property type="project" value="UniProtKB-KW"/>
</dbReference>
<evidence type="ECO:0000259" key="11">
    <source>
        <dbReference type="Pfam" id="PF02782"/>
    </source>
</evidence>
<proteinExistence type="inferred from homology"/>
<keyword evidence="4" id="KW-0547">Nucleotide-binding</keyword>
<dbReference type="FunFam" id="3.30.420.40:FF:000180">
    <property type="entry name" value="D-ribulose kinase isoform X1"/>
    <property type="match status" value="1"/>
</dbReference>
<evidence type="ECO:0000259" key="10">
    <source>
        <dbReference type="Pfam" id="PF00370"/>
    </source>
</evidence>
<dbReference type="InterPro" id="IPR018484">
    <property type="entry name" value="FGGY_N"/>
</dbReference>
<dbReference type="KEGG" id="tsin:OXH18_11395"/>
<organism evidence="12 13">
    <name type="scientific">Thermocoleostomius sinensis A174</name>
    <dbReference type="NCBI Taxonomy" id="2016057"/>
    <lineage>
        <taxon>Bacteria</taxon>
        <taxon>Bacillati</taxon>
        <taxon>Cyanobacteriota</taxon>
        <taxon>Cyanophyceae</taxon>
        <taxon>Oculatellales</taxon>
        <taxon>Oculatellaceae</taxon>
        <taxon>Thermocoleostomius</taxon>
    </lineage>
</organism>
<accession>A0A9E8ZIX0</accession>
<dbReference type="GO" id="GO:0005829">
    <property type="term" value="C:cytosol"/>
    <property type="evidence" value="ECO:0007669"/>
    <property type="project" value="TreeGrafter"/>
</dbReference>
<feature type="domain" description="Carbohydrate kinase FGGY C-terminal" evidence="11">
    <location>
        <begin position="261"/>
        <end position="432"/>
    </location>
</feature>
<dbReference type="CDD" id="cd07783">
    <property type="entry name" value="ASKHA_NBD_FGGY_SePSK_AtXK1-like"/>
    <property type="match status" value="1"/>
</dbReference>
<evidence type="ECO:0000256" key="7">
    <source>
        <dbReference type="ARBA" id="ARBA00051146"/>
    </source>
</evidence>
<comment type="catalytic activity">
    <reaction evidence="7">
        <text>D-ribulose + ATP = D-ribulose 5-phosphate + ADP + H(+)</text>
        <dbReference type="Rhea" id="RHEA:17601"/>
        <dbReference type="ChEBI" id="CHEBI:15378"/>
        <dbReference type="ChEBI" id="CHEBI:17173"/>
        <dbReference type="ChEBI" id="CHEBI:30616"/>
        <dbReference type="ChEBI" id="CHEBI:58121"/>
        <dbReference type="ChEBI" id="CHEBI:456216"/>
        <dbReference type="EC" id="2.7.1.47"/>
    </reaction>
</comment>
<keyword evidence="6" id="KW-0067">ATP-binding</keyword>
<evidence type="ECO:0000256" key="2">
    <source>
        <dbReference type="ARBA" id="ARBA00009156"/>
    </source>
</evidence>
<comment type="similarity">
    <text evidence="2">Belongs to the FGGY kinase family.</text>
</comment>
<dbReference type="Proteomes" id="UP001163152">
    <property type="component" value="Chromosome"/>
</dbReference>
<dbReference type="AlphaFoldDB" id="A0A9E8ZIX0"/>
<feature type="domain" description="Carbohydrate kinase FGGY N-terminal" evidence="10">
    <location>
        <begin position="5"/>
        <end position="248"/>
    </location>
</feature>
<evidence type="ECO:0000313" key="13">
    <source>
        <dbReference type="Proteomes" id="UP001163152"/>
    </source>
</evidence>
<dbReference type="InterPro" id="IPR000577">
    <property type="entry name" value="Carb_kinase_FGGY"/>
</dbReference>
<dbReference type="RefSeq" id="WP_268612904.1">
    <property type="nucleotide sequence ID" value="NZ_CP113797.1"/>
</dbReference>
<dbReference type="GO" id="GO:0004856">
    <property type="term" value="F:D-xylulokinase activity"/>
    <property type="evidence" value="ECO:0007669"/>
    <property type="project" value="TreeGrafter"/>
</dbReference>
<evidence type="ECO:0000256" key="9">
    <source>
        <dbReference type="ARBA" id="ARBA00072590"/>
    </source>
</evidence>
<dbReference type="EMBL" id="CP113797">
    <property type="protein sequence ID" value="WAL62564.1"/>
    <property type="molecule type" value="Genomic_DNA"/>
</dbReference>
<dbReference type="Pfam" id="PF02782">
    <property type="entry name" value="FGGY_C"/>
    <property type="match status" value="1"/>
</dbReference>
<dbReference type="PANTHER" id="PTHR10196:SF80">
    <property type="entry name" value="D-RIBULOSE KINASE"/>
    <property type="match status" value="1"/>
</dbReference>
<sequence length="447" mass="48354">MKPAYLGIDFGTSGARAIVIDADRQIQAQTSIKFAASIAAADLAESWRTTLFQLIAQLPAELRSQLQSIAINGTSSTVLICDCQGQPIAPPLLYNDARGATALDQVKAIAPPNHTVVSATSSLAKLLWLAEEREQGTGRREQEEDSRSRNLSTYPAPHFLHQADWLSFLLHGKLGISDYHNALKLGYDVGELRYPGWLQRASIPFQLPIVVAPGTPIAPVQVDLSERFGLPTDCMVCAGTTDSIAAFLASGAASPGEAVTSLGSTLVLKLLSEARVDDSHYGIYSHRLGNLWLVGGASNTGGAVLQQFFTAEELQSLSQQIQPDRPSPFNYYPLPKPGERFPINDPALSPRLEPRPNNPVEFLHGLLESIARIEAEGYQRLQQLGATALTQVYTAGGGAKNAAWTMIRSRHLHVPVLPSAQTEAAYGTALLARKGREEQGTMRKEKM</sequence>
<dbReference type="InterPro" id="IPR043129">
    <property type="entry name" value="ATPase_NBD"/>
</dbReference>
<evidence type="ECO:0000313" key="12">
    <source>
        <dbReference type="EMBL" id="WAL62564.1"/>
    </source>
</evidence>
<dbReference type="Pfam" id="PF00370">
    <property type="entry name" value="FGGY_N"/>
    <property type="match status" value="1"/>
</dbReference>
<dbReference type="PANTHER" id="PTHR10196">
    <property type="entry name" value="SUGAR KINASE"/>
    <property type="match status" value="1"/>
</dbReference>
<dbReference type="GO" id="GO:0019150">
    <property type="term" value="F:D-ribulokinase activity"/>
    <property type="evidence" value="ECO:0007669"/>
    <property type="project" value="UniProtKB-EC"/>
</dbReference>
<evidence type="ECO:0000256" key="4">
    <source>
        <dbReference type="ARBA" id="ARBA00022741"/>
    </source>
</evidence>
<dbReference type="InterPro" id="IPR018485">
    <property type="entry name" value="FGGY_C"/>
</dbReference>
<dbReference type="Gene3D" id="3.30.420.40">
    <property type="match status" value="2"/>
</dbReference>
<dbReference type="EC" id="2.7.1.47" evidence="8"/>